<evidence type="ECO:0000259" key="2">
    <source>
        <dbReference type="PROSITE" id="PS50158"/>
    </source>
</evidence>
<keyword evidence="1" id="KW-0479">Metal-binding</keyword>
<accession>A0A699QEZ9</accession>
<comment type="caution">
    <text evidence="3">The sequence shown here is derived from an EMBL/GenBank/DDBJ whole genome shotgun (WGS) entry which is preliminary data.</text>
</comment>
<reference evidence="3" key="1">
    <citation type="journal article" date="2019" name="Sci. Rep.">
        <title>Draft genome of Tanacetum cinerariifolium, the natural source of mosquito coil.</title>
        <authorList>
            <person name="Yamashiro T."/>
            <person name="Shiraishi A."/>
            <person name="Satake H."/>
            <person name="Nakayama K."/>
        </authorList>
    </citation>
    <scope>NUCLEOTIDE SEQUENCE</scope>
</reference>
<dbReference type="SMART" id="SM00343">
    <property type="entry name" value="ZnF_C2HC"/>
    <property type="match status" value="1"/>
</dbReference>
<evidence type="ECO:0000313" key="3">
    <source>
        <dbReference type="EMBL" id="GFC67715.1"/>
    </source>
</evidence>
<dbReference type="Gene3D" id="4.10.60.10">
    <property type="entry name" value="Zinc finger, CCHC-type"/>
    <property type="match status" value="1"/>
</dbReference>
<dbReference type="Pfam" id="PF00098">
    <property type="entry name" value="zf-CCHC"/>
    <property type="match status" value="1"/>
</dbReference>
<dbReference type="InterPro" id="IPR001878">
    <property type="entry name" value="Znf_CCHC"/>
</dbReference>
<keyword evidence="1" id="KW-0862">Zinc</keyword>
<name>A0A699QEZ9_TANCI</name>
<dbReference type="AlphaFoldDB" id="A0A699QEZ9"/>
<feature type="domain" description="CCHC-type" evidence="2">
    <location>
        <begin position="14"/>
        <end position="28"/>
    </location>
</feature>
<dbReference type="GO" id="GO:0003676">
    <property type="term" value="F:nucleic acid binding"/>
    <property type="evidence" value="ECO:0007669"/>
    <property type="project" value="InterPro"/>
</dbReference>
<evidence type="ECO:0000256" key="1">
    <source>
        <dbReference type="PROSITE-ProRule" id="PRU00047"/>
    </source>
</evidence>
<dbReference type="InterPro" id="IPR036875">
    <property type="entry name" value="Znf_CCHC_sf"/>
</dbReference>
<gene>
    <name evidence="3" type="ORF">Tci_839685</name>
</gene>
<dbReference type="GO" id="GO:0008270">
    <property type="term" value="F:zinc ion binding"/>
    <property type="evidence" value="ECO:0007669"/>
    <property type="project" value="UniProtKB-KW"/>
</dbReference>
<protein>
    <recommendedName>
        <fullName evidence="2">CCHC-type domain-containing protein</fullName>
    </recommendedName>
</protein>
<organism evidence="3">
    <name type="scientific">Tanacetum cinerariifolium</name>
    <name type="common">Dalmatian daisy</name>
    <name type="synonym">Chrysanthemum cinerariifolium</name>
    <dbReference type="NCBI Taxonomy" id="118510"/>
    <lineage>
        <taxon>Eukaryota</taxon>
        <taxon>Viridiplantae</taxon>
        <taxon>Streptophyta</taxon>
        <taxon>Embryophyta</taxon>
        <taxon>Tracheophyta</taxon>
        <taxon>Spermatophyta</taxon>
        <taxon>Magnoliopsida</taxon>
        <taxon>eudicotyledons</taxon>
        <taxon>Gunneridae</taxon>
        <taxon>Pentapetalae</taxon>
        <taxon>asterids</taxon>
        <taxon>campanulids</taxon>
        <taxon>Asterales</taxon>
        <taxon>Asteraceae</taxon>
        <taxon>Asteroideae</taxon>
        <taxon>Anthemideae</taxon>
        <taxon>Anthemidinae</taxon>
        <taxon>Tanacetum</taxon>
    </lineage>
</organism>
<dbReference type="PROSITE" id="PS50158">
    <property type="entry name" value="ZF_CCHC"/>
    <property type="match status" value="1"/>
</dbReference>
<feature type="non-terminal residue" evidence="3">
    <location>
        <position position="93"/>
    </location>
</feature>
<dbReference type="SUPFAM" id="SSF57756">
    <property type="entry name" value="Retrovirus zinc finger-like domains"/>
    <property type="match status" value="1"/>
</dbReference>
<keyword evidence="1" id="KW-0863">Zinc-finger</keyword>
<sequence>MGMTVAFDKTKVECYNCHKRGHFVRECRAPRGQDNMSRDVTRRTVLVETPNSSTLVSCDGLGGYDWSDEAKEGPSNYALIAYSTLSASSSNSE</sequence>
<dbReference type="EMBL" id="BKCJ011016737">
    <property type="protein sequence ID" value="GFC67715.1"/>
    <property type="molecule type" value="Genomic_DNA"/>
</dbReference>
<proteinExistence type="predicted"/>